<keyword evidence="5" id="KW-1185">Reference proteome</keyword>
<sequence>MSWENVDKVLLPTCSVKEEIDGKKYILVVFDIDNSLKNTEEQAHDYLGKLPQAKKRYDCGHFVVKYADMLMNLENSVDFDSSTLHDYIKNWSINLSAHGYNKVKTYYQTPPDQIGDNYDRNNIMECN</sequence>
<comment type="caution">
    <text evidence="4">The sequence shown here is derived from an EMBL/GenBank/DDBJ whole genome shotgun (WGS) entry which is preliminary data.</text>
</comment>
<evidence type="ECO:0000313" key="5">
    <source>
        <dbReference type="Proteomes" id="UP000823775"/>
    </source>
</evidence>
<dbReference type="InterPro" id="IPR003653">
    <property type="entry name" value="Peptidase_C48_C"/>
</dbReference>
<evidence type="ECO:0000313" key="4">
    <source>
        <dbReference type="EMBL" id="MCD7450438.1"/>
    </source>
</evidence>
<evidence type="ECO:0000256" key="1">
    <source>
        <dbReference type="ARBA" id="ARBA00022670"/>
    </source>
</evidence>
<gene>
    <name evidence="4" type="ORF">HAX54_006231</name>
</gene>
<proteinExistence type="predicted"/>
<keyword evidence="2" id="KW-0378">Hydrolase</keyword>
<keyword evidence="1" id="KW-0645">Protease</keyword>
<evidence type="ECO:0000256" key="2">
    <source>
        <dbReference type="ARBA" id="ARBA00022801"/>
    </source>
</evidence>
<reference evidence="4 5" key="1">
    <citation type="journal article" date="2021" name="BMC Genomics">
        <title>Datura genome reveals duplications of psychoactive alkaloid biosynthetic genes and high mutation rate following tissue culture.</title>
        <authorList>
            <person name="Rajewski A."/>
            <person name="Carter-House D."/>
            <person name="Stajich J."/>
            <person name="Litt A."/>
        </authorList>
    </citation>
    <scope>NUCLEOTIDE SEQUENCE [LARGE SCALE GENOMIC DNA]</scope>
    <source>
        <strain evidence="4">AR-01</strain>
    </source>
</reference>
<accession>A0ABS8RUD9</accession>
<evidence type="ECO:0000259" key="3">
    <source>
        <dbReference type="Pfam" id="PF02902"/>
    </source>
</evidence>
<name>A0ABS8RUD9_DATST</name>
<dbReference type="Proteomes" id="UP000823775">
    <property type="component" value="Unassembled WGS sequence"/>
</dbReference>
<feature type="domain" description="Ubiquitin-like protease family profile" evidence="3">
    <location>
        <begin position="40"/>
        <end position="85"/>
    </location>
</feature>
<dbReference type="Pfam" id="PF02902">
    <property type="entry name" value="Peptidase_C48"/>
    <property type="match status" value="1"/>
</dbReference>
<organism evidence="4 5">
    <name type="scientific">Datura stramonium</name>
    <name type="common">Jimsonweed</name>
    <name type="synonym">Common thornapple</name>
    <dbReference type="NCBI Taxonomy" id="4076"/>
    <lineage>
        <taxon>Eukaryota</taxon>
        <taxon>Viridiplantae</taxon>
        <taxon>Streptophyta</taxon>
        <taxon>Embryophyta</taxon>
        <taxon>Tracheophyta</taxon>
        <taxon>Spermatophyta</taxon>
        <taxon>Magnoliopsida</taxon>
        <taxon>eudicotyledons</taxon>
        <taxon>Gunneridae</taxon>
        <taxon>Pentapetalae</taxon>
        <taxon>asterids</taxon>
        <taxon>lamiids</taxon>
        <taxon>Solanales</taxon>
        <taxon>Solanaceae</taxon>
        <taxon>Solanoideae</taxon>
        <taxon>Datureae</taxon>
        <taxon>Datura</taxon>
    </lineage>
</organism>
<protein>
    <recommendedName>
        <fullName evidence="3">Ubiquitin-like protease family profile domain-containing protein</fullName>
    </recommendedName>
</protein>
<dbReference type="EMBL" id="JACEIK010000131">
    <property type="protein sequence ID" value="MCD7450438.1"/>
    <property type="molecule type" value="Genomic_DNA"/>
</dbReference>